<dbReference type="EMBL" id="BGZK01000154">
    <property type="protein sequence ID" value="GBP23896.1"/>
    <property type="molecule type" value="Genomic_DNA"/>
</dbReference>
<gene>
    <name evidence="2" type="ORF">EVAR_86273_1</name>
</gene>
<dbReference type="Proteomes" id="UP000299102">
    <property type="component" value="Unassembled WGS sequence"/>
</dbReference>
<name>A0A4C1UD76_EUMVA</name>
<comment type="caution">
    <text evidence="2">The sequence shown here is derived from an EMBL/GenBank/DDBJ whole genome shotgun (WGS) entry which is preliminary data.</text>
</comment>
<protein>
    <submittedName>
        <fullName evidence="2">Uncharacterized protein</fullName>
    </submittedName>
</protein>
<organism evidence="2 3">
    <name type="scientific">Eumeta variegata</name>
    <name type="common">Bagworm moth</name>
    <name type="synonym">Eumeta japonica</name>
    <dbReference type="NCBI Taxonomy" id="151549"/>
    <lineage>
        <taxon>Eukaryota</taxon>
        <taxon>Metazoa</taxon>
        <taxon>Ecdysozoa</taxon>
        <taxon>Arthropoda</taxon>
        <taxon>Hexapoda</taxon>
        <taxon>Insecta</taxon>
        <taxon>Pterygota</taxon>
        <taxon>Neoptera</taxon>
        <taxon>Endopterygota</taxon>
        <taxon>Lepidoptera</taxon>
        <taxon>Glossata</taxon>
        <taxon>Ditrysia</taxon>
        <taxon>Tineoidea</taxon>
        <taxon>Psychidae</taxon>
        <taxon>Oiketicinae</taxon>
        <taxon>Eumeta</taxon>
    </lineage>
</organism>
<evidence type="ECO:0000313" key="3">
    <source>
        <dbReference type="Proteomes" id="UP000299102"/>
    </source>
</evidence>
<sequence>MFASVEEQRPLSLVNKARLQAGGQRAALQLKEIWDSFRKLCYTLMKVECNFAFKLDDNDCFSGPSFDRGPGPVPRVPYKKETESLRDLNDDTGLGHGVGRMAHERHEVGVEELVQ</sequence>
<feature type="region of interest" description="Disordered" evidence="1">
    <location>
        <begin position="82"/>
        <end position="101"/>
    </location>
</feature>
<reference evidence="2 3" key="1">
    <citation type="journal article" date="2019" name="Commun. Biol.">
        <title>The bagworm genome reveals a unique fibroin gene that provides high tensile strength.</title>
        <authorList>
            <person name="Kono N."/>
            <person name="Nakamura H."/>
            <person name="Ohtoshi R."/>
            <person name="Tomita M."/>
            <person name="Numata K."/>
            <person name="Arakawa K."/>
        </authorList>
    </citation>
    <scope>NUCLEOTIDE SEQUENCE [LARGE SCALE GENOMIC DNA]</scope>
</reference>
<accession>A0A4C1UD76</accession>
<evidence type="ECO:0000313" key="2">
    <source>
        <dbReference type="EMBL" id="GBP23896.1"/>
    </source>
</evidence>
<proteinExistence type="predicted"/>
<evidence type="ECO:0000256" key="1">
    <source>
        <dbReference type="SAM" id="MobiDB-lite"/>
    </source>
</evidence>
<dbReference type="AlphaFoldDB" id="A0A4C1UD76"/>
<keyword evidence="3" id="KW-1185">Reference proteome</keyword>